<dbReference type="STRING" id="1045774.SAMN05421872_10336"/>
<dbReference type="RefSeq" id="WP_090852328.1">
    <property type="nucleotide sequence ID" value="NZ_FMZM01000003.1"/>
</dbReference>
<dbReference type="InterPro" id="IPR031571">
    <property type="entry name" value="RcpC_dom"/>
</dbReference>
<dbReference type="Proteomes" id="UP000199034">
    <property type="component" value="Unassembled WGS sequence"/>
</dbReference>
<dbReference type="InterPro" id="IPR017592">
    <property type="entry name" value="Pilus_assmbl_Flp-typ_CpaB"/>
</dbReference>
<evidence type="ECO:0000313" key="3">
    <source>
        <dbReference type="Proteomes" id="UP000199034"/>
    </source>
</evidence>
<organism evidence="2 3">
    <name type="scientific">Nocardioides lianchengensis</name>
    <dbReference type="NCBI Taxonomy" id="1045774"/>
    <lineage>
        <taxon>Bacteria</taxon>
        <taxon>Bacillati</taxon>
        <taxon>Actinomycetota</taxon>
        <taxon>Actinomycetes</taxon>
        <taxon>Propionibacteriales</taxon>
        <taxon>Nocardioidaceae</taxon>
        <taxon>Nocardioides</taxon>
    </lineage>
</organism>
<reference evidence="2 3" key="1">
    <citation type="submission" date="2016-10" db="EMBL/GenBank/DDBJ databases">
        <authorList>
            <person name="de Groot N.N."/>
        </authorList>
    </citation>
    <scope>NUCLEOTIDE SEQUENCE [LARGE SCALE GENOMIC DNA]</scope>
    <source>
        <strain evidence="2 3">CGMCC 4.6858</strain>
    </source>
</reference>
<dbReference type="NCBIfam" id="TIGR03177">
    <property type="entry name" value="pilus_cpaB"/>
    <property type="match status" value="1"/>
</dbReference>
<dbReference type="AlphaFoldDB" id="A0A1G6MVQ7"/>
<gene>
    <name evidence="2" type="ORF">SAMN05421872_10336</name>
</gene>
<dbReference type="EMBL" id="FMZM01000003">
    <property type="protein sequence ID" value="SDC59314.1"/>
    <property type="molecule type" value="Genomic_DNA"/>
</dbReference>
<proteinExistence type="predicted"/>
<protein>
    <submittedName>
        <fullName evidence="2">Pilus assembly protein CpaB</fullName>
    </submittedName>
</protein>
<evidence type="ECO:0000259" key="1">
    <source>
        <dbReference type="Pfam" id="PF16976"/>
    </source>
</evidence>
<name>A0A1G6MVQ7_9ACTN</name>
<accession>A0A1G6MVQ7</accession>
<dbReference type="OrthoDB" id="5182178at2"/>
<evidence type="ECO:0000313" key="2">
    <source>
        <dbReference type="EMBL" id="SDC59314.1"/>
    </source>
</evidence>
<feature type="domain" description="Flp pilus assembly protein RcpC/CpaB" evidence="1">
    <location>
        <begin position="121"/>
        <end position="220"/>
    </location>
</feature>
<dbReference type="Pfam" id="PF16976">
    <property type="entry name" value="RcpC"/>
    <property type="match status" value="1"/>
</dbReference>
<keyword evidence="3" id="KW-1185">Reference proteome</keyword>
<sequence length="240" mass="24620">MDRRRILLVSAVLVAALGTVLVLLYARGADARAEERFETARVLQATALIEAGEPIADALAAGKVAPVDVAVGSRLPSAVVDSSALAGASVALTAIYPGEQIIAEKLGDAAATGPQLLIPDTGELAISVNLTDPARVAGFVTPGSEVSVFVTTSSYSRVLLTRVRVLGVGSTTPVSTATTDETGQETVEQLPRTLVTLSLTQKQAEKVLYAQSIGELAVALLTDQSDVEPGPATGAGSLFR</sequence>